<dbReference type="EMBL" id="JAGPYM010000017">
    <property type="protein sequence ID" value="KAH6885814.1"/>
    <property type="molecule type" value="Genomic_DNA"/>
</dbReference>
<organism evidence="2 3">
    <name type="scientific">Thelonectria olida</name>
    <dbReference type="NCBI Taxonomy" id="1576542"/>
    <lineage>
        <taxon>Eukaryota</taxon>
        <taxon>Fungi</taxon>
        <taxon>Dikarya</taxon>
        <taxon>Ascomycota</taxon>
        <taxon>Pezizomycotina</taxon>
        <taxon>Sordariomycetes</taxon>
        <taxon>Hypocreomycetidae</taxon>
        <taxon>Hypocreales</taxon>
        <taxon>Nectriaceae</taxon>
        <taxon>Thelonectria</taxon>
    </lineage>
</organism>
<evidence type="ECO:0000313" key="2">
    <source>
        <dbReference type="EMBL" id="KAH6885814.1"/>
    </source>
</evidence>
<accession>A0A9P8VZR1</accession>
<dbReference type="AlphaFoldDB" id="A0A9P8VZR1"/>
<feature type="region of interest" description="Disordered" evidence="1">
    <location>
        <begin position="154"/>
        <end position="180"/>
    </location>
</feature>
<reference evidence="2 3" key="1">
    <citation type="journal article" date="2021" name="Nat. Commun.">
        <title>Genetic determinants of endophytism in the Arabidopsis root mycobiome.</title>
        <authorList>
            <person name="Mesny F."/>
            <person name="Miyauchi S."/>
            <person name="Thiergart T."/>
            <person name="Pickel B."/>
            <person name="Atanasova L."/>
            <person name="Karlsson M."/>
            <person name="Huettel B."/>
            <person name="Barry K.W."/>
            <person name="Haridas S."/>
            <person name="Chen C."/>
            <person name="Bauer D."/>
            <person name="Andreopoulos W."/>
            <person name="Pangilinan J."/>
            <person name="LaButti K."/>
            <person name="Riley R."/>
            <person name="Lipzen A."/>
            <person name="Clum A."/>
            <person name="Drula E."/>
            <person name="Henrissat B."/>
            <person name="Kohler A."/>
            <person name="Grigoriev I.V."/>
            <person name="Martin F.M."/>
            <person name="Hacquard S."/>
        </authorList>
    </citation>
    <scope>NUCLEOTIDE SEQUENCE [LARGE SCALE GENOMIC DNA]</scope>
    <source>
        <strain evidence="2 3">MPI-CAGE-CH-0241</strain>
    </source>
</reference>
<evidence type="ECO:0000256" key="1">
    <source>
        <dbReference type="SAM" id="MobiDB-lite"/>
    </source>
</evidence>
<dbReference type="OrthoDB" id="5428071at2759"/>
<dbReference type="Proteomes" id="UP000777438">
    <property type="component" value="Unassembled WGS sequence"/>
</dbReference>
<gene>
    <name evidence="2" type="ORF">B0T10DRAFT_576572</name>
</gene>
<keyword evidence="3" id="KW-1185">Reference proteome</keyword>
<proteinExistence type="predicted"/>
<protein>
    <submittedName>
        <fullName evidence="2">Uncharacterized protein</fullName>
    </submittedName>
</protein>
<name>A0A9P8VZR1_9HYPO</name>
<evidence type="ECO:0000313" key="3">
    <source>
        <dbReference type="Proteomes" id="UP000777438"/>
    </source>
</evidence>
<comment type="caution">
    <text evidence="2">The sequence shown here is derived from an EMBL/GenBank/DDBJ whole genome shotgun (WGS) entry which is preliminary data.</text>
</comment>
<sequence length="180" mass="20518">MDSTDTDGLSEGGWMTAESEHGAFALAFGVLNFEDTEKQAVFVWERNNRLILKDIGRTYEAIIRVNSERVLFKSRAIVWAVNFYPTKPPELFETTYFLHENPRFFLIDYSISSDRSQSPTPPIPGKTQDTKNLRRVFEGVISVDIIVQRKSHTDTNITEDQLPSEGKEEKALIAASMQKQ</sequence>